<gene>
    <name evidence="1" type="ORF">GA0070617_4255</name>
</gene>
<dbReference type="RefSeq" id="WP_217628852.1">
    <property type="nucleotide sequence ID" value="NZ_BMMJ01000002.1"/>
</dbReference>
<dbReference type="Proteomes" id="UP000198937">
    <property type="component" value="Unassembled WGS sequence"/>
</dbReference>
<accession>A0A1C6V117</accession>
<evidence type="ECO:0000313" key="2">
    <source>
        <dbReference type="Proteomes" id="UP000198937"/>
    </source>
</evidence>
<reference evidence="1 2" key="1">
    <citation type="submission" date="2016-06" db="EMBL/GenBank/DDBJ databases">
        <authorList>
            <person name="Kjaerup R.B."/>
            <person name="Dalgaard T.S."/>
            <person name="Juul-Madsen H.R."/>
        </authorList>
    </citation>
    <scope>NUCLEOTIDE SEQUENCE [LARGE SCALE GENOMIC DNA]</scope>
    <source>
        <strain evidence="1 2">DSM 45577</strain>
    </source>
</reference>
<dbReference type="STRING" id="683228.GA0070617_4255"/>
<evidence type="ECO:0008006" key="3">
    <source>
        <dbReference type="Google" id="ProtNLM"/>
    </source>
</evidence>
<evidence type="ECO:0000313" key="1">
    <source>
        <dbReference type="EMBL" id="SCL59986.1"/>
    </source>
</evidence>
<protein>
    <recommendedName>
        <fullName evidence="3">DUF4276 domain-containing protein</fullName>
    </recommendedName>
</protein>
<name>A0A1C6V117_9ACTN</name>
<dbReference type="AlphaFoldDB" id="A0A1C6V117"/>
<dbReference type="EMBL" id="FMIA01000002">
    <property type="protein sequence ID" value="SCL59986.1"/>
    <property type="molecule type" value="Genomic_DNA"/>
</dbReference>
<proteinExistence type="predicted"/>
<sequence>MTDRPYSGLFVSEGTSDLPLADLVESLFVGAGASVRLSKPDYSLLPKVSKDVRSRVQAGLKLVGGTVDLIVVHRDADNAGHHARQQEIRTAVQPIGGTAALVPVIPVRMTEAWLLLDETAIRQVAGNPRGRVDLGLPKHHQVESIADPKELLRTCLVRASEAGGRRREAVGKRFNQHRRQLLERLDPQGPVVRLDSWARLVDDVDRTIKTWDSTVR</sequence>
<organism evidence="1 2">
    <name type="scientific">Micromonospora yangpuensis</name>
    <dbReference type="NCBI Taxonomy" id="683228"/>
    <lineage>
        <taxon>Bacteria</taxon>
        <taxon>Bacillati</taxon>
        <taxon>Actinomycetota</taxon>
        <taxon>Actinomycetes</taxon>
        <taxon>Micromonosporales</taxon>
        <taxon>Micromonosporaceae</taxon>
        <taxon>Micromonospora</taxon>
    </lineage>
</organism>
<keyword evidence="2" id="KW-1185">Reference proteome</keyword>